<evidence type="ECO:0000259" key="3">
    <source>
        <dbReference type="Pfam" id="PF03446"/>
    </source>
</evidence>
<dbReference type="Pfam" id="PF14833">
    <property type="entry name" value="NAD_binding_11"/>
    <property type="match status" value="1"/>
</dbReference>
<dbReference type="AlphaFoldDB" id="A0A1J5RDG6"/>
<dbReference type="EC" id="1.1.1.291" evidence="5"/>
<dbReference type="GO" id="GO:0051287">
    <property type="term" value="F:NAD binding"/>
    <property type="evidence" value="ECO:0007669"/>
    <property type="project" value="InterPro"/>
</dbReference>
<dbReference type="InterPro" id="IPR008927">
    <property type="entry name" value="6-PGluconate_DH-like_C_sf"/>
</dbReference>
<dbReference type="SUPFAM" id="SSF48179">
    <property type="entry name" value="6-phosphogluconate dehydrogenase C-terminal domain-like"/>
    <property type="match status" value="1"/>
</dbReference>
<dbReference type="PIRSF" id="PIRSF000103">
    <property type="entry name" value="HIBADH"/>
    <property type="match status" value="1"/>
</dbReference>
<dbReference type="GO" id="GO:0043718">
    <property type="term" value="F:2-hydroxymethylglutarate dehydrogenase activity"/>
    <property type="evidence" value="ECO:0007669"/>
    <property type="project" value="UniProtKB-EC"/>
</dbReference>
<dbReference type="EMBL" id="MLJW01000199">
    <property type="protein sequence ID" value="OIQ93825.1"/>
    <property type="molecule type" value="Genomic_DNA"/>
</dbReference>
<organism evidence="5">
    <name type="scientific">mine drainage metagenome</name>
    <dbReference type="NCBI Taxonomy" id="410659"/>
    <lineage>
        <taxon>unclassified sequences</taxon>
        <taxon>metagenomes</taxon>
        <taxon>ecological metagenomes</taxon>
    </lineage>
</organism>
<dbReference type="Gene3D" id="1.10.1040.10">
    <property type="entry name" value="N-(1-d-carboxylethyl)-l-norvaline Dehydrogenase, domain 2"/>
    <property type="match status" value="1"/>
</dbReference>
<dbReference type="InterPro" id="IPR036291">
    <property type="entry name" value="NAD(P)-bd_dom_sf"/>
</dbReference>
<feature type="domain" description="3-hydroxyisobutyrate dehydrogenase-like NAD-binding" evidence="4">
    <location>
        <begin position="164"/>
        <end position="282"/>
    </location>
</feature>
<comment type="caution">
    <text evidence="5">The sequence shown here is derived from an EMBL/GenBank/DDBJ whole genome shotgun (WGS) entry which is preliminary data.</text>
</comment>
<name>A0A1J5RDG6_9ZZZZ</name>
<protein>
    <submittedName>
        <fullName evidence="5">2-(Hydroxymethyl)glutarate dehydrogenase</fullName>
        <ecNumber evidence="5">1.1.1.291</ecNumber>
    </submittedName>
</protein>
<dbReference type="Gene3D" id="3.40.50.720">
    <property type="entry name" value="NAD(P)-binding Rossmann-like Domain"/>
    <property type="match status" value="1"/>
</dbReference>
<evidence type="ECO:0000256" key="2">
    <source>
        <dbReference type="ARBA" id="ARBA00023027"/>
    </source>
</evidence>
<dbReference type="PANTHER" id="PTHR43580:SF2">
    <property type="entry name" value="CYTOKINE-LIKE NUCLEAR FACTOR N-PAC"/>
    <property type="match status" value="1"/>
</dbReference>
<feature type="domain" description="6-phosphogluconate dehydrogenase NADP-binding" evidence="3">
    <location>
        <begin position="5"/>
        <end position="161"/>
    </location>
</feature>
<dbReference type="SUPFAM" id="SSF51735">
    <property type="entry name" value="NAD(P)-binding Rossmann-fold domains"/>
    <property type="match status" value="1"/>
</dbReference>
<dbReference type="InterPro" id="IPR015815">
    <property type="entry name" value="HIBADH-related"/>
</dbReference>
<keyword evidence="1 5" id="KW-0560">Oxidoreductase</keyword>
<accession>A0A1J5RDG6</accession>
<dbReference type="PANTHER" id="PTHR43580">
    <property type="entry name" value="OXIDOREDUCTASE GLYR1-RELATED"/>
    <property type="match status" value="1"/>
</dbReference>
<reference evidence="5" key="1">
    <citation type="submission" date="2016-10" db="EMBL/GenBank/DDBJ databases">
        <title>Sequence of Gallionella enrichment culture.</title>
        <authorList>
            <person name="Poehlein A."/>
            <person name="Muehling M."/>
            <person name="Daniel R."/>
        </authorList>
    </citation>
    <scope>NUCLEOTIDE SEQUENCE</scope>
</reference>
<sequence length="287" mass="29003">MAMVKIGWIGLGHMGVPMVRNLRAAGYALTLYNRTPGKAEGLGAALAASPAALAKAVDVVITMLADDAAQEAVLFGPGGVAEGLRPGQTVINMGTISPEASRRAAERLGALGVAVLDAPVSGSVKPATDGTLVILVGGAAEVVERCQPIFAVLGKKTLHFGGPGQGANAKLAINMLLGTLIEATAETVRFGEALGLERGQLLEMIGQSACASPIFQLKVPALLADDYPPAFPLKHMAKDFRLIEAAAAAAGIGLPAAQAVAARFAAAEAQALGERDVMAVISAAATP</sequence>
<keyword evidence="2" id="KW-0520">NAD</keyword>
<dbReference type="GO" id="GO:0050661">
    <property type="term" value="F:NADP binding"/>
    <property type="evidence" value="ECO:0007669"/>
    <property type="project" value="InterPro"/>
</dbReference>
<dbReference type="Pfam" id="PF03446">
    <property type="entry name" value="NAD_binding_2"/>
    <property type="match status" value="1"/>
</dbReference>
<evidence type="ECO:0000313" key="5">
    <source>
        <dbReference type="EMBL" id="OIQ93825.1"/>
    </source>
</evidence>
<proteinExistence type="predicted"/>
<dbReference type="InterPro" id="IPR013328">
    <property type="entry name" value="6PGD_dom2"/>
</dbReference>
<gene>
    <name evidence="5" type="ORF">GALL_242080</name>
</gene>
<dbReference type="InterPro" id="IPR051265">
    <property type="entry name" value="HIBADH-related_NP60_sf"/>
</dbReference>
<evidence type="ECO:0000256" key="1">
    <source>
        <dbReference type="ARBA" id="ARBA00023002"/>
    </source>
</evidence>
<dbReference type="InterPro" id="IPR029154">
    <property type="entry name" value="HIBADH-like_NADP-bd"/>
</dbReference>
<dbReference type="InterPro" id="IPR006115">
    <property type="entry name" value="6PGDH_NADP-bd"/>
</dbReference>
<evidence type="ECO:0000259" key="4">
    <source>
        <dbReference type="Pfam" id="PF14833"/>
    </source>
</evidence>